<keyword evidence="8 10" id="KW-0030">Aminoacyl-tRNA synthetase</keyword>
<dbReference type="FunFam" id="3.40.50.620:FF:000061">
    <property type="entry name" value="Tyrosine--tRNA ligase"/>
    <property type="match status" value="1"/>
</dbReference>
<evidence type="ECO:0000313" key="11">
    <source>
        <dbReference type="EMBL" id="QMW90857.1"/>
    </source>
</evidence>
<dbReference type="InterPro" id="IPR001412">
    <property type="entry name" value="aa-tRNA-synth_I_CS"/>
</dbReference>
<evidence type="ECO:0000256" key="6">
    <source>
        <dbReference type="ARBA" id="ARBA00022884"/>
    </source>
</evidence>
<dbReference type="GO" id="GO:0005829">
    <property type="term" value="C:cytosol"/>
    <property type="evidence" value="ECO:0007669"/>
    <property type="project" value="TreeGrafter"/>
</dbReference>
<dbReference type="InterPro" id="IPR014729">
    <property type="entry name" value="Rossmann-like_a/b/a_fold"/>
</dbReference>
<comment type="function">
    <text evidence="10">Catalyzes the attachment of tyrosine to tRNA(Tyr) in a two-step reaction: tyrosine is first activated by ATP to form Tyr-AMP and then transferred to the acceptor end of tRNA(Tyr).</text>
</comment>
<keyword evidence="7 10" id="KW-0648">Protein biosynthesis</keyword>
<evidence type="ECO:0000256" key="8">
    <source>
        <dbReference type="ARBA" id="ARBA00023146"/>
    </source>
</evidence>
<dbReference type="Gene3D" id="1.10.240.10">
    <property type="entry name" value="Tyrosyl-Transfer RNA Synthetase"/>
    <property type="match status" value="1"/>
</dbReference>
<dbReference type="AlphaFoldDB" id="A0A6M0U6R4"/>
<dbReference type="Gene3D" id="3.40.50.620">
    <property type="entry name" value="HUPs"/>
    <property type="match status" value="1"/>
</dbReference>
<dbReference type="Pfam" id="PF00579">
    <property type="entry name" value="tRNA-synt_1b"/>
    <property type="match status" value="1"/>
</dbReference>
<dbReference type="GO" id="GO:0004831">
    <property type="term" value="F:tyrosine-tRNA ligase activity"/>
    <property type="evidence" value="ECO:0007669"/>
    <property type="project" value="UniProtKB-UniRule"/>
</dbReference>
<dbReference type="PANTHER" id="PTHR11766:SF1">
    <property type="entry name" value="TYROSINE--TRNA LIGASE"/>
    <property type="match status" value="1"/>
</dbReference>
<dbReference type="GO" id="GO:0005524">
    <property type="term" value="F:ATP binding"/>
    <property type="evidence" value="ECO:0007669"/>
    <property type="project" value="UniProtKB-UniRule"/>
</dbReference>
<dbReference type="InterPro" id="IPR024108">
    <property type="entry name" value="Tyr-tRNA-ligase_bac_2"/>
</dbReference>
<comment type="similarity">
    <text evidence="10">Belongs to the class-I aminoacyl-tRNA synthetase family. TyrS type 2 subfamily.</text>
</comment>
<feature type="binding site" evidence="10">
    <location>
        <position position="233"/>
    </location>
    <ligand>
        <name>ATP</name>
        <dbReference type="ChEBI" id="CHEBI:30616"/>
    </ligand>
</feature>
<dbReference type="SUPFAM" id="SSF52374">
    <property type="entry name" value="Nucleotidylyl transferase"/>
    <property type="match status" value="1"/>
</dbReference>
<evidence type="ECO:0000256" key="9">
    <source>
        <dbReference type="ARBA" id="ARBA00048248"/>
    </source>
</evidence>
<dbReference type="InterPro" id="IPR036986">
    <property type="entry name" value="S4_RNA-bd_sf"/>
</dbReference>
<dbReference type="InterPro" id="IPR002305">
    <property type="entry name" value="aa-tRNA-synth_Ic"/>
</dbReference>
<evidence type="ECO:0000256" key="4">
    <source>
        <dbReference type="ARBA" id="ARBA00022741"/>
    </source>
</evidence>
<proteinExistence type="inferred from homology"/>
<keyword evidence="4 10" id="KW-0547">Nucleotide-binding</keyword>
<dbReference type="GO" id="GO:0006437">
    <property type="term" value="P:tyrosyl-tRNA aminoacylation"/>
    <property type="evidence" value="ECO:0007669"/>
    <property type="project" value="UniProtKB-UniRule"/>
</dbReference>
<dbReference type="PANTHER" id="PTHR11766">
    <property type="entry name" value="TYROSYL-TRNA SYNTHETASE"/>
    <property type="match status" value="1"/>
</dbReference>
<evidence type="ECO:0000256" key="5">
    <source>
        <dbReference type="ARBA" id="ARBA00022840"/>
    </source>
</evidence>
<dbReference type="PRINTS" id="PR01040">
    <property type="entry name" value="TRNASYNTHTYR"/>
</dbReference>
<evidence type="ECO:0000313" key="13">
    <source>
        <dbReference type="Proteomes" id="UP000515243"/>
    </source>
</evidence>
<keyword evidence="6" id="KW-0694">RNA-binding</keyword>
<dbReference type="InterPro" id="IPR024088">
    <property type="entry name" value="Tyr-tRNA-ligase_bac-type"/>
</dbReference>
<organism evidence="12">
    <name type="scientific">Clostridium butyricum</name>
    <dbReference type="NCBI Taxonomy" id="1492"/>
    <lineage>
        <taxon>Bacteria</taxon>
        <taxon>Bacillati</taxon>
        <taxon>Bacillota</taxon>
        <taxon>Clostridia</taxon>
        <taxon>Eubacteriales</taxon>
        <taxon>Clostridiaceae</taxon>
        <taxon>Clostridium</taxon>
    </lineage>
</organism>
<dbReference type="PROSITE" id="PS00178">
    <property type="entry name" value="AA_TRNA_LIGASE_I"/>
    <property type="match status" value="1"/>
</dbReference>
<reference evidence="12" key="2">
    <citation type="submission" date="2019-11" db="EMBL/GenBank/DDBJ databases">
        <authorList>
            <person name="Feng L."/>
        </authorList>
    </citation>
    <scope>NUCLEOTIDE SEQUENCE</scope>
    <source>
        <strain evidence="12">CButyricumLFYP62</strain>
    </source>
</reference>
<dbReference type="GeneID" id="92944049"/>
<dbReference type="GO" id="GO:0003723">
    <property type="term" value="F:RNA binding"/>
    <property type="evidence" value="ECO:0007669"/>
    <property type="project" value="UniProtKB-KW"/>
</dbReference>
<evidence type="ECO:0000313" key="12">
    <source>
        <dbReference type="EMBL" id="VYU71063.1"/>
    </source>
</evidence>
<keyword evidence="2 10" id="KW-0963">Cytoplasm</keyword>
<comment type="subcellular location">
    <subcellularLocation>
        <location evidence="10">Cytoplasm</location>
    </subcellularLocation>
</comment>
<dbReference type="CDD" id="cd00805">
    <property type="entry name" value="TyrRS_core"/>
    <property type="match status" value="1"/>
</dbReference>
<evidence type="ECO:0000256" key="1">
    <source>
        <dbReference type="ARBA" id="ARBA00011738"/>
    </source>
</evidence>
<accession>A0A6M0U6R4</accession>
<dbReference type="EMBL" id="CACRTU010000042">
    <property type="protein sequence ID" value="VYU71063.1"/>
    <property type="molecule type" value="Genomic_DNA"/>
</dbReference>
<keyword evidence="3 10" id="KW-0436">Ligase</keyword>
<evidence type="ECO:0000256" key="10">
    <source>
        <dbReference type="HAMAP-Rule" id="MF_02007"/>
    </source>
</evidence>
<dbReference type="OrthoDB" id="9804243at2"/>
<dbReference type="NCBIfam" id="TIGR00234">
    <property type="entry name" value="tyrS"/>
    <property type="match status" value="1"/>
</dbReference>
<dbReference type="HAMAP" id="MF_02007">
    <property type="entry name" value="Tyr_tRNA_synth_type2"/>
    <property type="match status" value="1"/>
</dbReference>
<dbReference type="InterPro" id="IPR002307">
    <property type="entry name" value="Tyr-tRNA-ligase"/>
</dbReference>
<dbReference type="EC" id="6.1.1.1" evidence="10"/>
<evidence type="ECO:0000256" key="2">
    <source>
        <dbReference type="ARBA" id="ARBA00022490"/>
    </source>
</evidence>
<comment type="subunit">
    <text evidence="1 10">Homodimer.</text>
</comment>
<reference evidence="11 13" key="1">
    <citation type="submission" date="2019-05" db="EMBL/GenBank/DDBJ databases">
        <authorList>
            <person name="Schori C."/>
            <person name="Ahrens C."/>
        </authorList>
    </citation>
    <scope>NUCLEOTIDE SEQUENCE [LARGE SCALE GENOMIC DNA]</scope>
    <source>
        <strain evidence="11 13">DSM 10702</strain>
    </source>
</reference>
<dbReference type="RefSeq" id="WP_002580000.1">
    <property type="nucleotide sequence ID" value="NZ_AP019716.1"/>
</dbReference>
<comment type="catalytic activity">
    <reaction evidence="9 10">
        <text>tRNA(Tyr) + L-tyrosine + ATP = L-tyrosyl-tRNA(Tyr) + AMP + diphosphate + H(+)</text>
        <dbReference type="Rhea" id="RHEA:10220"/>
        <dbReference type="Rhea" id="RHEA-COMP:9706"/>
        <dbReference type="Rhea" id="RHEA-COMP:9707"/>
        <dbReference type="ChEBI" id="CHEBI:15378"/>
        <dbReference type="ChEBI" id="CHEBI:30616"/>
        <dbReference type="ChEBI" id="CHEBI:33019"/>
        <dbReference type="ChEBI" id="CHEBI:58315"/>
        <dbReference type="ChEBI" id="CHEBI:78442"/>
        <dbReference type="ChEBI" id="CHEBI:78536"/>
        <dbReference type="ChEBI" id="CHEBI:456215"/>
        <dbReference type="EC" id="6.1.1.1"/>
    </reaction>
</comment>
<keyword evidence="5 10" id="KW-0067">ATP-binding</keyword>
<dbReference type="EMBL" id="CP040626">
    <property type="protein sequence ID" value="QMW90857.1"/>
    <property type="molecule type" value="Genomic_DNA"/>
</dbReference>
<dbReference type="SUPFAM" id="SSF55174">
    <property type="entry name" value="Alpha-L RNA-binding motif"/>
    <property type="match status" value="1"/>
</dbReference>
<dbReference type="Gene3D" id="3.10.290.10">
    <property type="entry name" value="RNA-binding S4 domain"/>
    <property type="match status" value="1"/>
</dbReference>
<name>A0A6M0U6R4_CLOBU</name>
<feature type="short sequence motif" description="'HIGH' region" evidence="10">
    <location>
        <begin position="46"/>
        <end position="55"/>
    </location>
</feature>
<gene>
    <name evidence="12" type="primary">tyrS_2</name>
    <name evidence="10" type="synonym">tyrS</name>
    <name evidence="12" type="ORF">CBLFYP62_03488</name>
    <name evidence="11" type="ORF">FF104_07750</name>
</gene>
<feature type="short sequence motif" description="'KMSKS' region" evidence="10">
    <location>
        <begin position="230"/>
        <end position="234"/>
    </location>
</feature>
<evidence type="ECO:0000256" key="3">
    <source>
        <dbReference type="ARBA" id="ARBA00022598"/>
    </source>
</evidence>
<dbReference type="Proteomes" id="UP000515243">
    <property type="component" value="Chromosome 1"/>
</dbReference>
<evidence type="ECO:0000256" key="7">
    <source>
        <dbReference type="ARBA" id="ARBA00022917"/>
    </source>
</evidence>
<dbReference type="KEGG" id="cbut:ATN24_09400"/>
<sequence>MINIDEQIKIIMKGADEIIGLDTLKEKLKKSNEENRPLIVKLGLDPSAPDIHLGHTVVLRKMKQLQDLGHKIVIIIGDFTGKIGDPTGKAKGRKALSTEQVLENAKTYEKQIFKILDKEKTDVRFNSEWLSKLSFEETIKLASTMTVARMLEREDFKKRYESQIPISIHEFFYPLMQGYDSVVLNADIELGGTDQRFNVLMGRMLQKEYGQESQTTIFMPLLEGLDGKEKMSKSLGNYIGIDEDADVMFEKAMRIPDELIIKYFNLVTDIHPDIIEGIEKELNDGSINPRDIKMRLAREITLLYNNEEKTKSAEERFKKVFQKGQIPDNIEVIKVNKNNLDISEILVNNNFVKSKNELRRISNQGGLKVNENKISDLSKVEIEDKMIIQIGKKKFVCIELV</sequence>
<protein>
    <recommendedName>
        <fullName evidence="10">Tyrosine--tRNA ligase</fullName>
        <ecNumber evidence="10">6.1.1.1</ecNumber>
    </recommendedName>
    <alternativeName>
        <fullName evidence="10">Tyrosyl-tRNA synthetase</fullName>
        <shortName evidence="10">TyrRS</shortName>
    </alternativeName>
</protein>